<dbReference type="EMBL" id="VFRR01000036">
    <property type="protein sequence ID" value="TPE48096.1"/>
    <property type="molecule type" value="Genomic_DNA"/>
</dbReference>
<evidence type="ECO:0000313" key="5">
    <source>
        <dbReference type="Proteomes" id="UP000315901"/>
    </source>
</evidence>
<protein>
    <submittedName>
        <fullName evidence="4">AraC family transcriptional regulator</fullName>
    </submittedName>
</protein>
<dbReference type="InterPro" id="IPR052158">
    <property type="entry name" value="INH-QAR"/>
</dbReference>
<evidence type="ECO:0000259" key="3">
    <source>
        <dbReference type="PROSITE" id="PS01124"/>
    </source>
</evidence>
<dbReference type="PANTHER" id="PTHR43130">
    <property type="entry name" value="ARAC-FAMILY TRANSCRIPTIONAL REGULATOR"/>
    <property type="match status" value="1"/>
</dbReference>
<dbReference type="InterPro" id="IPR002818">
    <property type="entry name" value="DJ-1/PfpI"/>
</dbReference>
<dbReference type="InterPro" id="IPR009057">
    <property type="entry name" value="Homeodomain-like_sf"/>
</dbReference>
<accession>A0A501WQN3</accession>
<keyword evidence="2" id="KW-0804">Transcription</keyword>
<sequence length="330" mass="37707">MNNQPNLATNDRKKITFLLIEDSYILDFTGPLQVFESANILLGKKYYDFNFISTGTNDFVRLGSTKVICDDNIYNASFISSDTLIIPGGPRAIEQSNDKGIINWLKQNAYNFNRIVSVCTASFILAKAGLLKDSPATTHWLFVDDLKKSHPDLNIIQDCRYTEDKNERIYTSAGVSKGIDLALLLIKKDLGEELSEEVARHIMINQTQATENLYSPAKISELSLRMQKIIHWIESNIHENITIENLSSTVGLSRRQLTRIFREELNMSPSEYLDYYKFKLVENKLRFSNLSLFEISKTCGYNSVEQLRRSFKSRTGLSPLEFRKLSKNAS</sequence>
<dbReference type="GO" id="GO:0003700">
    <property type="term" value="F:DNA-binding transcription factor activity"/>
    <property type="evidence" value="ECO:0007669"/>
    <property type="project" value="InterPro"/>
</dbReference>
<dbReference type="OrthoDB" id="9803764at2"/>
<dbReference type="Pfam" id="PF01965">
    <property type="entry name" value="DJ-1_PfpI"/>
    <property type="match status" value="1"/>
</dbReference>
<comment type="caution">
    <text evidence="4">The sequence shown here is derived from an EMBL/GenBank/DDBJ whole genome shotgun (WGS) entry which is preliminary data.</text>
</comment>
<evidence type="ECO:0000313" key="4">
    <source>
        <dbReference type="EMBL" id="TPE48096.1"/>
    </source>
</evidence>
<dbReference type="SMART" id="SM00342">
    <property type="entry name" value="HTH_ARAC"/>
    <property type="match status" value="1"/>
</dbReference>
<gene>
    <name evidence="4" type="ORF">FJM67_13655</name>
</gene>
<dbReference type="PROSITE" id="PS01124">
    <property type="entry name" value="HTH_ARAC_FAMILY_2"/>
    <property type="match status" value="1"/>
</dbReference>
<dbReference type="Pfam" id="PF12833">
    <property type="entry name" value="HTH_18"/>
    <property type="match status" value="1"/>
</dbReference>
<evidence type="ECO:0000256" key="2">
    <source>
        <dbReference type="ARBA" id="ARBA00023163"/>
    </source>
</evidence>
<name>A0A501WQN3_9GAMM</name>
<dbReference type="Proteomes" id="UP000315901">
    <property type="component" value="Unassembled WGS sequence"/>
</dbReference>
<dbReference type="RefSeq" id="WP_140590304.1">
    <property type="nucleotide sequence ID" value="NZ_VFRR01000036.1"/>
</dbReference>
<dbReference type="SUPFAM" id="SSF52317">
    <property type="entry name" value="Class I glutamine amidotransferase-like"/>
    <property type="match status" value="1"/>
</dbReference>
<evidence type="ECO:0000256" key="1">
    <source>
        <dbReference type="ARBA" id="ARBA00023015"/>
    </source>
</evidence>
<keyword evidence="5" id="KW-1185">Reference proteome</keyword>
<dbReference type="AlphaFoldDB" id="A0A501WQN3"/>
<dbReference type="PANTHER" id="PTHR43130:SF3">
    <property type="entry name" value="HTH-TYPE TRANSCRIPTIONAL REGULATOR RV1931C"/>
    <property type="match status" value="1"/>
</dbReference>
<keyword evidence="1" id="KW-0805">Transcription regulation</keyword>
<dbReference type="InterPro" id="IPR018060">
    <property type="entry name" value="HTH_AraC"/>
</dbReference>
<dbReference type="SUPFAM" id="SSF46689">
    <property type="entry name" value="Homeodomain-like"/>
    <property type="match status" value="2"/>
</dbReference>
<reference evidence="4 5" key="1">
    <citation type="submission" date="2019-06" db="EMBL/GenBank/DDBJ databases">
        <title>A novel bacterium of genus Marinomonas, isolated from coastal sand.</title>
        <authorList>
            <person name="Huang H."/>
            <person name="Mo K."/>
            <person name="Hu Y."/>
        </authorList>
    </citation>
    <scope>NUCLEOTIDE SEQUENCE [LARGE SCALE GENOMIC DNA]</scope>
    <source>
        <strain evidence="4 5">HB171799</strain>
    </source>
</reference>
<feature type="domain" description="HTH araC/xylS-type" evidence="3">
    <location>
        <begin position="227"/>
        <end position="325"/>
    </location>
</feature>
<dbReference type="InterPro" id="IPR029062">
    <property type="entry name" value="Class_I_gatase-like"/>
</dbReference>
<dbReference type="Gene3D" id="1.10.10.60">
    <property type="entry name" value="Homeodomain-like"/>
    <property type="match status" value="2"/>
</dbReference>
<proteinExistence type="predicted"/>
<organism evidence="4 5">
    <name type="scientific">Maribrevibacterium harenarium</name>
    <dbReference type="NCBI Taxonomy" id="2589817"/>
    <lineage>
        <taxon>Bacteria</taxon>
        <taxon>Pseudomonadati</taxon>
        <taxon>Pseudomonadota</taxon>
        <taxon>Gammaproteobacteria</taxon>
        <taxon>Oceanospirillales</taxon>
        <taxon>Oceanospirillaceae</taxon>
        <taxon>Maribrevibacterium</taxon>
    </lineage>
</organism>
<dbReference type="GO" id="GO:0043565">
    <property type="term" value="F:sequence-specific DNA binding"/>
    <property type="evidence" value="ECO:0007669"/>
    <property type="project" value="InterPro"/>
</dbReference>
<dbReference type="Gene3D" id="3.40.50.880">
    <property type="match status" value="1"/>
</dbReference>